<dbReference type="InterPro" id="IPR036291">
    <property type="entry name" value="NAD(P)-bd_dom_sf"/>
</dbReference>
<dbReference type="SUPFAM" id="SSF55347">
    <property type="entry name" value="Glyceraldehyde-3-phosphate dehydrogenase-like, C-terminal domain"/>
    <property type="match status" value="1"/>
</dbReference>
<dbReference type="OrthoDB" id="2129491at2759"/>
<feature type="domain" description="Gfo/Idh/MocA-like oxidoreductase N-terminal" evidence="1">
    <location>
        <begin position="11"/>
        <end position="139"/>
    </location>
</feature>
<dbReference type="Pfam" id="PF01408">
    <property type="entry name" value="GFO_IDH_MocA"/>
    <property type="match status" value="1"/>
</dbReference>
<dbReference type="InterPro" id="IPR051450">
    <property type="entry name" value="Gfo/Idh/MocA_Oxidoreductases"/>
</dbReference>
<proteinExistence type="predicted"/>
<dbReference type="STRING" id="1160509.A0A3N4IM68"/>
<dbReference type="InterPro" id="IPR000683">
    <property type="entry name" value="Gfo/Idh/MocA-like_OxRdtase_N"/>
</dbReference>
<gene>
    <name evidence="2" type="ORF">BJ508DRAFT_302960</name>
</gene>
<dbReference type="Gene3D" id="3.40.50.720">
    <property type="entry name" value="NAD(P)-binding Rossmann-like Domain"/>
    <property type="match status" value="1"/>
</dbReference>
<dbReference type="SUPFAM" id="SSF51735">
    <property type="entry name" value="NAD(P)-binding Rossmann-fold domains"/>
    <property type="match status" value="1"/>
</dbReference>
<reference evidence="2 3" key="1">
    <citation type="journal article" date="2018" name="Nat. Ecol. Evol.">
        <title>Pezizomycetes genomes reveal the molecular basis of ectomycorrhizal truffle lifestyle.</title>
        <authorList>
            <person name="Murat C."/>
            <person name="Payen T."/>
            <person name="Noel B."/>
            <person name="Kuo A."/>
            <person name="Morin E."/>
            <person name="Chen J."/>
            <person name="Kohler A."/>
            <person name="Krizsan K."/>
            <person name="Balestrini R."/>
            <person name="Da Silva C."/>
            <person name="Montanini B."/>
            <person name="Hainaut M."/>
            <person name="Levati E."/>
            <person name="Barry K.W."/>
            <person name="Belfiori B."/>
            <person name="Cichocki N."/>
            <person name="Clum A."/>
            <person name="Dockter R.B."/>
            <person name="Fauchery L."/>
            <person name="Guy J."/>
            <person name="Iotti M."/>
            <person name="Le Tacon F."/>
            <person name="Lindquist E.A."/>
            <person name="Lipzen A."/>
            <person name="Malagnac F."/>
            <person name="Mello A."/>
            <person name="Molinier V."/>
            <person name="Miyauchi S."/>
            <person name="Poulain J."/>
            <person name="Riccioni C."/>
            <person name="Rubini A."/>
            <person name="Sitrit Y."/>
            <person name="Splivallo R."/>
            <person name="Traeger S."/>
            <person name="Wang M."/>
            <person name="Zifcakova L."/>
            <person name="Wipf D."/>
            <person name="Zambonelli A."/>
            <person name="Paolocci F."/>
            <person name="Nowrousian M."/>
            <person name="Ottonello S."/>
            <person name="Baldrian P."/>
            <person name="Spatafora J.W."/>
            <person name="Henrissat B."/>
            <person name="Nagy L.G."/>
            <person name="Aury J.M."/>
            <person name="Wincker P."/>
            <person name="Grigoriev I.V."/>
            <person name="Bonfante P."/>
            <person name="Martin F.M."/>
        </authorList>
    </citation>
    <scope>NUCLEOTIDE SEQUENCE [LARGE SCALE GENOMIC DNA]</scope>
    <source>
        <strain evidence="2 3">RN42</strain>
    </source>
</reference>
<evidence type="ECO:0000313" key="2">
    <source>
        <dbReference type="EMBL" id="RPA85291.1"/>
    </source>
</evidence>
<keyword evidence="3" id="KW-1185">Reference proteome</keyword>
<sequence>MASLTATIIPRILVIGAGSRGNAYSMPIHYPAPGVDPIARIVGVAEPDAGKRRRFCEKYDVDPSDGLVFEDWRDLVTGVGMEKVLQGVDGIIVATLDDMHTEASPVFVLLAIRPLNKHILTEKPLAPTLEECKQIHNAFNDPNMPPVVFSIGHVLRYSPHNLLLKKLICEDQILGELISIDHTEPVGWYHFAHSYVRGNWRNTATSAPSLLTKCCHDVDVLLWFLMHPHKSIAKPHAVRDRTHYPDSVSSHGSLTHFKRSRKPIEAGNATNCFSCPAEPICIYSAKNIYLKINAGNTRWPNKILAPDIEDCGSWSEASTILTKALTNPTPPTETSPPNYGHCVYENSNDVVDNQTVTISWLSEDDADGRELPGFGAKTATLHMIASTQSICERRSRIYGSIGEIYADSHRITHHDFTTGKTHVYNPGELDIGDGGGHGGGDSGLAYAFVSAIKDVLAGGDLKTAQWKWLGTDSTEAWLAHRTVFWADQARLEKRVLGWNEGVGSE</sequence>
<dbReference type="GO" id="GO:0000166">
    <property type="term" value="F:nucleotide binding"/>
    <property type="evidence" value="ECO:0007669"/>
    <property type="project" value="InterPro"/>
</dbReference>
<evidence type="ECO:0000259" key="1">
    <source>
        <dbReference type="Pfam" id="PF01408"/>
    </source>
</evidence>
<name>A0A3N4IM68_ASCIM</name>
<dbReference type="AlphaFoldDB" id="A0A3N4IM68"/>
<dbReference type="Proteomes" id="UP000275078">
    <property type="component" value="Unassembled WGS sequence"/>
</dbReference>
<dbReference type="EMBL" id="ML119654">
    <property type="protein sequence ID" value="RPA85291.1"/>
    <property type="molecule type" value="Genomic_DNA"/>
</dbReference>
<dbReference type="PANTHER" id="PTHR43377">
    <property type="entry name" value="BILIVERDIN REDUCTASE A"/>
    <property type="match status" value="1"/>
</dbReference>
<organism evidence="2 3">
    <name type="scientific">Ascobolus immersus RN42</name>
    <dbReference type="NCBI Taxonomy" id="1160509"/>
    <lineage>
        <taxon>Eukaryota</taxon>
        <taxon>Fungi</taxon>
        <taxon>Dikarya</taxon>
        <taxon>Ascomycota</taxon>
        <taxon>Pezizomycotina</taxon>
        <taxon>Pezizomycetes</taxon>
        <taxon>Pezizales</taxon>
        <taxon>Ascobolaceae</taxon>
        <taxon>Ascobolus</taxon>
    </lineage>
</organism>
<evidence type="ECO:0000313" key="3">
    <source>
        <dbReference type="Proteomes" id="UP000275078"/>
    </source>
</evidence>
<protein>
    <submittedName>
        <fullName evidence="2">NAD(P)-binding protein</fullName>
    </submittedName>
</protein>
<dbReference type="PANTHER" id="PTHR43377:SF12">
    <property type="entry name" value="BINDING ROSSMANN FOLD OXIDOREDUCTASE, PUTATIVE (AFU_ORTHOLOGUE AFUA_3G11840)-RELATED"/>
    <property type="match status" value="1"/>
</dbReference>
<accession>A0A3N4IM68</accession>
<dbReference type="Gene3D" id="3.30.360.10">
    <property type="entry name" value="Dihydrodipicolinate Reductase, domain 2"/>
    <property type="match status" value="1"/>
</dbReference>